<proteinExistence type="predicted"/>
<dbReference type="Proteomes" id="UP001243330">
    <property type="component" value="Unassembled WGS sequence"/>
</dbReference>
<evidence type="ECO:0000256" key="1">
    <source>
        <dbReference type="SAM" id="MobiDB-lite"/>
    </source>
</evidence>
<protein>
    <submittedName>
        <fullName evidence="2">Uncharacterized protein</fullName>
    </submittedName>
</protein>
<feature type="compositionally biased region" description="Low complexity" evidence="1">
    <location>
        <begin position="132"/>
        <end position="150"/>
    </location>
</feature>
<sequence length="227" mass="25138">MTKEAQELHRREIQRWRDELQSLLGSSTTPDGKDIENLQREVCHTLVRIIKNAHDKPPESVWDVGGPLHGIHYRRPVIRSIWETLARKQTAVALTPATSMRDIVPRDVQGTQLAKAARYSRRNQSVAGDTGSRSSMPSPSSITESSIAPPGSHQEQANNQQPSKSDTENIMTQCTVDSPSDQAQTSQCSRSVVFTYINDTGLLKTGKSLHGNLISSIIRHAAHLNPF</sequence>
<evidence type="ECO:0000313" key="2">
    <source>
        <dbReference type="EMBL" id="KAK1850293.1"/>
    </source>
</evidence>
<accession>A0AAD9EJ63</accession>
<dbReference type="EMBL" id="JAQOWY010000123">
    <property type="protein sequence ID" value="KAK1850293.1"/>
    <property type="molecule type" value="Genomic_DNA"/>
</dbReference>
<comment type="caution">
    <text evidence="2">The sequence shown here is derived from an EMBL/GenBank/DDBJ whole genome shotgun (WGS) entry which is preliminary data.</text>
</comment>
<organism evidence="2 3">
    <name type="scientific">Colletotrichum chrysophilum</name>
    <dbReference type="NCBI Taxonomy" id="1836956"/>
    <lineage>
        <taxon>Eukaryota</taxon>
        <taxon>Fungi</taxon>
        <taxon>Dikarya</taxon>
        <taxon>Ascomycota</taxon>
        <taxon>Pezizomycotina</taxon>
        <taxon>Sordariomycetes</taxon>
        <taxon>Hypocreomycetidae</taxon>
        <taxon>Glomerellales</taxon>
        <taxon>Glomerellaceae</taxon>
        <taxon>Colletotrichum</taxon>
        <taxon>Colletotrichum gloeosporioides species complex</taxon>
    </lineage>
</organism>
<feature type="compositionally biased region" description="Polar residues" evidence="1">
    <location>
        <begin position="153"/>
        <end position="167"/>
    </location>
</feature>
<keyword evidence="3" id="KW-1185">Reference proteome</keyword>
<reference evidence="2" key="1">
    <citation type="submission" date="2023-01" db="EMBL/GenBank/DDBJ databases">
        <title>Colletotrichum chrysophilum M932 genome sequence.</title>
        <authorList>
            <person name="Baroncelli R."/>
        </authorList>
    </citation>
    <scope>NUCLEOTIDE SEQUENCE</scope>
    <source>
        <strain evidence="2">M932</strain>
    </source>
</reference>
<name>A0AAD9EJ63_9PEZI</name>
<dbReference type="AlphaFoldDB" id="A0AAD9EJ63"/>
<gene>
    <name evidence="2" type="ORF">CCHR01_07097</name>
</gene>
<feature type="region of interest" description="Disordered" evidence="1">
    <location>
        <begin position="114"/>
        <end position="167"/>
    </location>
</feature>
<evidence type="ECO:0000313" key="3">
    <source>
        <dbReference type="Proteomes" id="UP001243330"/>
    </source>
</evidence>